<evidence type="ECO:0000256" key="1">
    <source>
        <dbReference type="SAM" id="SignalP"/>
    </source>
</evidence>
<accession>G0MQ08</accession>
<organism evidence="3">
    <name type="scientific">Caenorhabditis brenneri</name>
    <name type="common">Nematode worm</name>
    <dbReference type="NCBI Taxonomy" id="135651"/>
    <lineage>
        <taxon>Eukaryota</taxon>
        <taxon>Metazoa</taxon>
        <taxon>Ecdysozoa</taxon>
        <taxon>Nematoda</taxon>
        <taxon>Chromadorea</taxon>
        <taxon>Rhabditida</taxon>
        <taxon>Rhabditina</taxon>
        <taxon>Rhabditomorpha</taxon>
        <taxon>Rhabditoidea</taxon>
        <taxon>Rhabditidae</taxon>
        <taxon>Peloderinae</taxon>
        <taxon>Caenorhabditis</taxon>
    </lineage>
</organism>
<dbReference type="EMBL" id="GL379806">
    <property type="protein sequence ID" value="EGT40900.1"/>
    <property type="molecule type" value="Genomic_DNA"/>
</dbReference>
<dbReference type="eggNOG" id="ENOG502THF6">
    <property type="taxonomic scope" value="Eukaryota"/>
</dbReference>
<dbReference type="FunCoup" id="G0MQ08">
    <property type="interactions" value="19"/>
</dbReference>
<dbReference type="AlphaFoldDB" id="G0MQ08"/>
<feature type="signal peptide" evidence="1">
    <location>
        <begin position="1"/>
        <end position="20"/>
    </location>
</feature>
<dbReference type="HOGENOM" id="CLU_155425_0_0_1"/>
<name>G0MQ08_CAEBE</name>
<evidence type="ECO:0000313" key="3">
    <source>
        <dbReference type="Proteomes" id="UP000008068"/>
    </source>
</evidence>
<keyword evidence="1" id="KW-0732">Signal</keyword>
<proteinExistence type="predicted"/>
<feature type="chain" id="PRO_5003403631" description="Domain of unknown function DB domain-containing protein" evidence="1">
    <location>
        <begin position="21"/>
        <end position="104"/>
    </location>
</feature>
<gene>
    <name evidence="2" type="ORF">CAEBREN_18449</name>
</gene>
<keyword evidence="3" id="KW-1185">Reference proteome</keyword>
<protein>
    <recommendedName>
        <fullName evidence="4">Domain of unknown function DB domain-containing protein</fullName>
    </recommendedName>
</protein>
<evidence type="ECO:0000313" key="2">
    <source>
        <dbReference type="EMBL" id="EGT40900.1"/>
    </source>
</evidence>
<dbReference type="InParanoid" id="G0MQ08"/>
<dbReference type="Proteomes" id="UP000008068">
    <property type="component" value="Unassembled WGS sequence"/>
</dbReference>
<dbReference type="OrthoDB" id="5843172at2759"/>
<evidence type="ECO:0008006" key="4">
    <source>
        <dbReference type="Google" id="ProtNLM"/>
    </source>
</evidence>
<reference evidence="3" key="1">
    <citation type="submission" date="2011-07" db="EMBL/GenBank/DDBJ databases">
        <authorList>
            <consortium name="Caenorhabditis brenneri Sequencing and Analysis Consortium"/>
            <person name="Wilson R.K."/>
        </authorList>
    </citation>
    <scope>NUCLEOTIDE SEQUENCE [LARGE SCALE GENOMIC DNA]</scope>
    <source>
        <strain evidence="3">PB2801</strain>
    </source>
</reference>
<sequence>MIKLPILLIILSSLYSQSSAQNANEKLAACCAHDPQIDPGCASKYCNFVNINQFMNVLPLCRAFCDASKAVPTDMLKYGFCTAEFDKYRLCFRTHLKHHPAIRQ</sequence>
<dbReference type="STRING" id="135651.G0MQ08"/>